<sequence>MAAVSSSAEYNRMKELKEFDETKMGVKGLADSGITTIPKFFVQMPEVRSTLKPCSEVHAGIPLIDLSRMNSPDHRPRIVDELREAAKDWGFFQVINHGVPVSVLNKTVESIKSFHEQPQELKAKHYVRTEQSGVMYASNNDLFRSKAASWHDFVHVWMSPEPADADQIPDACRSEMVAWDKEATMVAETVAELLSEGLGVAAGKLKDAGLLATKAIAGVYYPFCPQPDITLGLNHHTDPGVLTVLLENQVVGLQVKHGGEWVDVKPVPGSLIINIADALQIISNGEYISVEHRVRANSSNEPRISIVEFFSMDTRVESRRYGPLSELVTPESPARYRNFTVKEFHDNFYSKGLDSKSLVEKLMV</sequence>
<name>A0A834H674_RHOSS</name>
<keyword evidence="5 6" id="KW-0408">Iron</keyword>
<dbReference type="PANTHER" id="PTHR10209:SF546">
    <property type="entry name" value="1-AMINOCYCLOPROPANE-1-CARBOXYLATE OXIDASE HOMOLOG 4-LIKE"/>
    <property type="match status" value="1"/>
</dbReference>
<evidence type="ECO:0000256" key="1">
    <source>
        <dbReference type="ARBA" id="ARBA00008056"/>
    </source>
</evidence>
<evidence type="ECO:0000256" key="6">
    <source>
        <dbReference type="RuleBase" id="RU003682"/>
    </source>
</evidence>
<dbReference type="Gene3D" id="2.60.120.330">
    <property type="entry name" value="B-lactam Antibiotic, Isopenicillin N Synthase, Chain"/>
    <property type="match status" value="1"/>
</dbReference>
<keyword evidence="4 6" id="KW-0560">Oxidoreductase</keyword>
<dbReference type="Proteomes" id="UP000626092">
    <property type="component" value="Unassembled WGS sequence"/>
</dbReference>
<dbReference type="SUPFAM" id="SSF51197">
    <property type="entry name" value="Clavaminate synthase-like"/>
    <property type="match status" value="1"/>
</dbReference>
<dbReference type="Pfam" id="PF14226">
    <property type="entry name" value="DIOX_N"/>
    <property type="match status" value="1"/>
</dbReference>
<protein>
    <recommendedName>
        <fullName evidence="7">Fe2OG dioxygenase domain-containing protein</fullName>
    </recommendedName>
</protein>
<dbReference type="PROSITE" id="PS51471">
    <property type="entry name" value="FE2OG_OXY"/>
    <property type="match status" value="1"/>
</dbReference>
<organism evidence="8 9">
    <name type="scientific">Rhododendron simsii</name>
    <name type="common">Sims's rhododendron</name>
    <dbReference type="NCBI Taxonomy" id="118357"/>
    <lineage>
        <taxon>Eukaryota</taxon>
        <taxon>Viridiplantae</taxon>
        <taxon>Streptophyta</taxon>
        <taxon>Embryophyta</taxon>
        <taxon>Tracheophyta</taxon>
        <taxon>Spermatophyta</taxon>
        <taxon>Magnoliopsida</taxon>
        <taxon>eudicotyledons</taxon>
        <taxon>Gunneridae</taxon>
        <taxon>Pentapetalae</taxon>
        <taxon>asterids</taxon>
        <taxon>Ericales</taxon>
        <taxon>Ericaceae</taxon>
        <taxon>Ericoideae</taxon>
        <taxon>Rhodoreae</taxon>
        <taxon>Rhododendron</taxon>
    </lineage>
</organism>
<dbReference type="EMBL" id="WJXA01000003">
    <property type="protein sequence ID" value="KAF7148501.1"/>
    <property type="molecule type" value="Genomic_DNA"/>
</dbReference>
<dbReference type="GO" id="GO:0046872">
    <property type="term" value="F:metal ion binding"/>
    <property type="evidence" value="ECO:0007669"/>
    <property type="project" value="UniProtKB-KW"/>
</dbReference>
<comment type="caution">
    <text evidence="8">The sequence shown here is derived from an EMBL/GenBank/DDBJ whole genome shotgun (WGS) entry which is preliminary data.</text>
</comment>
<keyword evidence="2 6" id="KW-0479">Metal-binding</keyword>
<dbReference type="InterPro" id="IPR044861">
    <property type="entry name" value="IPNS-like_FE2OG_OXY"/>
</dbReference>
<evidence type="ECO:0000256" key="3">
    <source>
        <dbReference type="ARBA" id="ARBA00022896"/>
    </source>
</evidence>
<keyword evidence="9" id="KW-1185">Reference proteome</keyword>
<accession>A0A834H674</accession>
<feature type="domain" description="Fe2OG dioxygenase" evidence="7">
    <location>
        <begin position="211"/>
        <end position="313"/>
    </location>
</feature>
<evidence type="ECO:0000313" key="8">
    <source>
        <dbReference type="EMBL" id="KAF7148501.1"/>
    </source>
</evidence>
<dbReference type="OrthoDB" id="288590at2759"/>
<evidence type="ECO:0000256" key="2">
    <source>
        <dbReference type="ARBA" id="ARBA00022723"/>
    </source>
</evidence>
<dbReference type="GO" id="GO:0051213">
    <property type="term" value="F:dioxygenase activity"/>
    <property type="evidence" value="ECO:0007669"/>
    <property type="project" value="UniProtKB-ARBA"/>
</dbReference>
<comment type="similarity">
    <text evidence="1 6">Belongs to the iron/ascorbate-dependent oxidoreductase family.</text>
</comment>
<evidence type="ECO:0000256" key="5">
    <source>
        <dbReference type="ARBA" id="ARBA00023004"/>
    </source>
</evidence>
<dbReference type="InterPro" id="IPR005123">
    <property type="entry name" value="Oxoglu/Fe-dep_dioxygenase_dom"/>
</dbReference>
<dbReference type="InterPro" id="IPR026992">
    <property type="entry name" value="DIOX_N"/>
</dbReference>
<evidence type="ECO:0000259" key="7">
    <source>
        <dbReference type="PROSITE" id="PS51471"/>
    </source>
</evidence>
<dbReference type="AlphaFoldDB" id="A0A834H674"/>
<dbReference type="Pfam" id="PF03171">
    <property type="entry name" value="2OG-FeII_Oxy"/>
    <property type="match status" value="1"/>
</dbReference>
<dbReference type="FunFam" id="2.60.120.330:FF:000005">
    <property type="entry name" value="1-aminocyclopropane-1-carboxylate oxidase homolog 1"/>
    <property type="match status" value="1"/>
</dbReference>
<evidence type="ECO:0000313" key="9">
    <source>
        <dbReference type="Proteomes" id="UP000626092"/>
    </source>
</evidence>
<dbReference type="PANTHER" id="PTHR10209">
    <property type="entry name" value="OXIDOREDUCTASE, 2OG-FE II OXYGENASE FAMILY PROTEIN"/>
    <property type="match status" value="1"/>
</dbReference>
<proteinExistence type="inferred from homology"/>
<evidence type="ECO:0000256" key="4">
    <source>
        <dbReference type="ARBA" id="ARBA00023002"/>
    </source>
</evidence>
<gene>
    <name evidence="8" type="ORF">RHSIM_Rhsim03G0070900</name>
</gene>
<keyword evidence="3" id="KW-0847">Vitamin C</keyword>
<dbReference type="GO" id="GO:0031418">
    <property type="term" value="F:L-ascorbic acid binding"/>
    <property type="evidence" value="ECO:0007669"/>
    <property type="project" value="UniProtKB-KW"/>
</dbReference>
<dbReference type="InterPro" id="IPR027443">
    <property type="entry name" value="IPNS-like_sf"/>
</dbReference>
<dbReference type="GO" id="GO:0016705">
    <property type="term" value="F:oxidoreductase activity, acting on paired donors, with incorporation or reduction of molecular oxygen"/>
    <property type="evidence" value="ECO:0007669"/>
    <property type="project" value="UniProtKB-ARBA"/>
</dbReference>
<reference evidence="8" key="1">
    <citation type="submission" date="2019-11" db="EMBL/GenBank/DDBJ databases">
        <authorList>
            <person name="Liu Y."/>
            <person name="Hou J."/>
            <person name="Li T.-Q."/>
            <person name="Guan C.-H."/>
            <person name="Wu X."/>
            <person name="Wu H.-Z."/>
            <person name="Ling F."/>
            <person name="Zhang R."/>
            <person name="Shi X.-G."/>
            <person name="Ren J.-P."/>
            <person name="Chen E.-F."/>
            <person name="Sun J.-M."/>
        </authorList>
    </citation>
    <scope>NUCLEOTIDE SEQUENCE</scope>
    <source>
        <strain evidence="8">Adult_tree_wgs_1</strain>
        <tissue evidence="8">Leaves</tissue>
    </source>
</reference>